<protein>
    <submittedName>
        <fullName evidence="4">Type II secretion system protein</fullName>
    </submittedName>
</protein>
<comment type="subcellular location">
    <subcellularLocation>
        <location evidence="1">Cell surface</location>
    </subcellularLocation>
</comment>
<dbReference type="Pfam" id="PF07963">
    <property type="entry name" value="N_methyl"/>
    <property type="match status" value="1"/>
</dbReference>
<dbReference type="InterPro" id="IPR012902">
    <property type="entry name" value="N_methyl_site"/>
</dbReference>
<proteinExistence type="predicted"/>
<keyword evidence="3" id="KW-0812">Transmembrane</keyword>
<dbReference type="NCBIfam" id="TIGR02532">
    <property type="entry name" value="IV_pilin_GFxxxE"/>
    <property type="match status" value="1"/>
</dbReference>
<dbReference type="InterPro" id="IPR045584">
    <property type="entry name" value="Pilin-like"/>
</dbReference>
<keyword evidence="3" id="KW-0472">Membrane</keyword>
<gene>
    <name evidence="4" type="ORF">ACFYKT_17380</name>
</gene>
<feature type="transmembrane region" description="Helical" evidence="3">
    <location>
        <begin position="21"/>
        <end position="43"/>
    </location>
</feature>
<organism evidence="4 5">
    <name type="scientific">Cytobacillus mangrovibacter</name>
    <dbReference type="NCBI Taxonomy" id="3299024"/>
    <lineage>
        <taxon>Bacteria</taxon>
        <taxon>Bacillati</taxon>
        <taxon>Bacillota</taxon>
        <taxon>Bacilli</taxon>
        <taxon>Bacillales</taxon>
        <taxon>Bacillaceae</taxon>
        <taxon>Cytobacillus</taxon>
    </lineage>
</organism>
<accession>A0ABW6K566</accession>
<reference evidence="4 5" key="1">
    <citation type="submission" date="2024-08" db="EMBL/GenBank/DDBJ databases">
        <title>Two novel Cytobacillus novel species.</title>
        <authorList>
            <person name="Liu G."/>
        </authorList>
    </citation>
    <scope>NUCLEOTIDE SEQUENCE [LARGE SCALE GENOMIC DNA]</scope>
    <source>
        <strain evidence="4 5">FJAT-53684</strain>
    </source>
</reference>
<evidence type="ECO:0000256" key="3">
    <source>
        <dbReference type="SAM" id="Phobius"/>
    </source>
</evidence>
<keyword evidence="3" id="KW-1133">Transmembrane helix</keyword>
<dbReference type="Proteomes" id="UP001601058">
    <property type="component" value="Unassembled WGS sequence"/>
</dbReference>
<evidence type="ECO:0000313" key="5">
    <source>
        <dbReference type="Proteomes" id="UP001601058"/>
    </source>
</evidence>
<keyword evidence="5" id="KW-1185">Reference proteome</keyword>
<evidence type="ECO:0000256" key="1">
    <source>
        <dbReference type="ARBA" id="ARBA00004241"/>
    </source>
</evidence>
<dbReference type="PROSITE" id="PS00409">
    <property type="entry name" value="PROKAR_NTER_METHYL"/>
    <property type="match status" value="1"/>
</dbReference>
<comment type="caution">
    <text evidence="4">The sequence shown here is derived from an EMBL/GenBank/DDBJ whole genome shotgun (WGS) entry which is preliminary data.</text>
</comment>
<dbReference type="RefSeq" id="WP_389222199.1">
    <property type="nucleotide sequence ID" value="NZ_JBIACJ010000010.1"/>
</dbReference>
<evidence type="ECO:0000256" key="2">
    <source>
        <dbReference type="ARBA" id="ARBA00023287"/>
    </source>
</evidence>
<name>A0ABW6K566_9BACI</name>
<dbReference type="Gene3D" id="3.30.700.10">
    <property type="entry name" value="Glycoprotein, Type 4 Pilin"/>
    <property type="match status" value="1"/>
</dbReference>
<dbReference type="EMBL" id="JBIACJ010000010">
    <property type="protein sequence ID" value="MFE8698118.1"/>
    <property type="molecule type" value="Genomic_DNA"/>
</dbReference>
<dbReference type="SUPFAM" id="SSF54523">
    <property type="entry name" value="Pili subunits"/>
    <property type="match status" value="1"/>
</dbReference>
<sequence length="126" mass="13891">MRNFSRETIKGRKLSRILSNSKGLTLVELLAVITILGIVAGIATPTVQGVIAKAKEETCYVNAAQLESMYETQLVIDGVEHTEALFSQFMVGFSGISYEDGEFQYVDGKVQCSRYPDDKEGEVPHL</sequence>
<keyword evidence="2" id="KW-0178">Competence</keyword>
<evidence type="ECO:0000313" key="4">
    <source>
        <dbReference type="EMBL" id="MFE8698118.1"/>
    </source>
</evidence>